<gene>
    <name evidence="5" type="ORF">ABLG96_14225</name>
</gene>
<evidence type="ECO:0000313" key="5">
    <source>
        <dbReference type="EMBL" id="XCG62404.1"/>
    </source>
</evidence>
<evidence type="ECO:0000256" key="2">
    <source>
        <dbReference type="ARBA" id="ARBA00022679"/>
    </source>
</evidence>
<evidence type="ECO:0000256" key="3">
    <source>
        <dbReference type="ARBA" id="ARBA00022777"/>
    </source>
</evidence>
<protein>
    <submittedName>
        <fullName evidence="5">PfkB family carbohydrate kinase</fullName>
    </submittedName>
</protein>
<dbReference type="SUPFAM" id="SSF53613">
    <property type="entry name" value="Ribokinase-like"/>
    <property type="match status" value="1"/>
</dbReference>
<dbReference type="PROSITE" id="PS00584">
    <property type="entry name" value="PFKB_KINASES_2"/>
    <property type="match status" value="1"/>
</dbReference>
<feature type="domain" description="Carbohydrate kinase PfkB" evidence="4">
    <location>
        <begin position="26"/>
        <end position="281"/>
    </location>
</feature>
<name>A0AAU8DKC1_9ACTN</name>
<dbReference type="Gene3D" id="3.40.1190.20">
    <property type="match status" value="1"/>
</dbReference>
<reference evidence="5" key="1">
    <citation type="submission" date="2024-05" db="EMBL/GenBank/DDBJ databases">
        <authorList>
            <person name="Cai S.Y."/>
            <person name="Jin L.M."/>
            <person name="Li H.R."/>
        </authorList>
    </citation>
    <scope>NUCLEOTIDE SEQUENCE</scope>
    <source>
        <strain evidence="5">A5-74</strain>
    </source>
</reference>
<dbReference type="Pfam" id="PF00294">
    <property type="entry name" value="PfkB"/>
    <property type="match status" value="1"/>
</dbReference>
<dbReference type="EMBL" id="CP159218">
    <property type="protein sequence ID" value="XCG62404.1"/>
    <property type="molecule type" value="Genomic_DNA"/>
</dbReference>
<dbReference type="InterPro" id="IPR002173">
    <property type="entry name" value="Carboh/pur_kinase_PfkB_CS"/>
</dbReference>
<keyword evidence="3 5" id="KW-0418">Kinase</keyword>
<comment type="similarity">
    <text evidence="1">Belongs to the carbohydrate kinase PfkB family.</text>
</comment>
<dbReference type="PANTHER" id="PTHR43085:SF57">
    <property type="entry name" value="CARBOHYDRATE KINASE PFKB DOMAIN-CONTAINING PROTEIN"/>
    <property type="match status" value="1"/>
</dbReference>
<dbReference type="InterPro" id="IPR050306">
    <property type="entry name" value="PfkB_Carbo_kinase"/>
</dbReference>
<evidence type="ECO:0000256" key="1">
    <source>
        <dbReference type="ARBA" id="ARBA00010688"/>
    </source>
</evidence>
<evidence type="ECO:0000259" key="4">
    <source>
        <dbReference type="Pfam" id="PF00294"/>
    </source>
</evidence>
<organism evidence="5">
    <name type="scientific">Nakamurella sp. A5-74</name>
    <dbReference type="NCBI Taxonomy" id="3158264"/>
    <lineage>
        <taxon>Bacteria</taxon>
        <taxon>Bacillati</taxon>
        <taxon>Actinomycetota</taxon>
        <taxon>Actinomycetes</taxon>
        <taxon>Nakamurellales</taxon>
        <taxon>Nakamurellaceae</taxon>
        <taxon>Nakamurella</taxon>
    </lineage>
</organism>
<dbReference type="InterPro" id="IPR029056">
    <property type="entry name" value="Ribokinase-like"/>
</dbReference>
<dbReference type="GO" id="GO:0016301">
    <property type="term" value="F:kinase activity"/>
    <property type="evidence" value="ECO:0007669"/>
    <property type="project" value="UniProtKB-KW"/>
</dbReference>
<accession>A0AAU8DKC1</accession>
<keyword evidence="2" id="KW-0808">Transferase</keyword>
<dbReference type="PANTHER" id="PTHR43085">
    <property type="entry name" value="HEXOKINASE FAMILY MEMBER"/>
    <property type="match status" value="1"/>
</dbReference>
<proteinExistence type="inferred from homology"/>
<dbReference type="AlphaFoldDB" id="A0AAU8DKC1"/>
<sequence>MVGDVGLDVLAKLAGPVVFGQDTRAGVRVSPGGAGGNTAAWLAGQDLDVSLIARVGDDEAGRSAAAELTEAGVQCLFAIDPQLATCCVVVLVGQDGDRTMLADRGANKAFSPDDVQLPTLDTGARGHLHLSGYVILDDSSRPAALAALAAARSQGWTTSVDPQAAQHISAAGADTFLDWVDGVDVLLPNESEIAALGGVDAALRSVGIVVVTHGRHGASWYSADERLTVPVPGEHETDSTGAGDAFNAGLLGAWLTGAAPIAALTAGVHAGTAAAGRLGARPQR</sequence>
<dbReference type="InterPro" id="IPR011611">
    <property type="entry name" value="PfkB_dom"/>
</dbReference>
<dbReference type="RefSeq" id="WP_353648019.1">
    <property type="nucleotide sequence ID" value="NZ_CP159218.1"/>
</dbReference>